<dbReference type="SMART" id="SM00974">
    <property type="entry name" value="T5orf172"/>
    <property type="match status" value="1"/>
</dbReference>
<proteinExistence type="predicted"/>
<dbReference type="InterPro" id="IPR018306">
    <property type="entry name" value="Phage_T5_Orf172_DNA-bd"/>
</dbReference>
<organism evidence="2">
    <name type="scientific">Heliothis virescens ascovirus 3j</name>
    <dbReference type="NCBI Taxonomy" id="1561067"/>
    <lineage>
        <taxon>Viruses</taxon>
        <taxon>Varidnaviria</taxon>
        <taxon>Bamfordvirae</taxon>
        <taxon>Nucleocytoviricota</taxon>
        <taxon>Megaviricetes</taxon>
        <taxon>Pimascovirales</taxon>
        <taxon>Pimascovirales incertae sedis</taxon>
        <taxon>Ascoviridae</taxon>
        <taxon>Ascovirus</taxon>
    </lineage>
</organism>
<dbReference type="Proteomes" id="UP000317522">
    <property type="component" value="Segment"/>
</dbReference>
<protein>
    <submittedName>
        <fullName evidence="2">Bro4</fullName>
    </submittedName>
</protein>
<name>A0A2Z5UZC3_9VIRU</name>
<sequence>MFVSIIIFLGFAIGFDELSNSNPGVYVITNELYEPLHLYKIGYTCKLKDRLSELNVASAYDFRPVFVVPTKKCRQLESILHSKYEGHRVRREFFTLNEDNFTELIKMCSDFLISNKMC</sequence>
<dbReference type="EMBL" id="LC332918">
    <property type="protein sequence ID" value="BBB16510.1"/>
    <property type="molecule type" value="Genomic_DNA"/>
</dbReference>
<dbReference type="Pfam" id="PF13455">
    <property type="entry name" value="MUG113"/>
    <property type="match status" value="1"/>
</dbReference>
<evidence type="ECO:0000313" key="2">
    <source>
        <dbReference type="EMBL" id="BBB16510.1"/>
    </source>
</evidence>
<accession>A0A2Z5UZC3</accession>
<reference evidence="2" key="1">
    <citation type="submission" date="2017-10" db="EMBL/GenBank/DDBJ databases">
        <title>Ascovirus isolated from Spodoptera litura (Noctuidae: Lepidoptera) transmitted by generalist endoparasitoid Meteorus pulchricornis (Braconidae: Hymenoptera).</title>
        <authorList>
            <person name="Arai E."/>
            <person name="Ishii K."/>
            <person name="Ishii H."/>
            <person name="Kunimi Y."/>
            <person name="Inoue M.N."/>
            <person name="Makiyama N."/>
            <person name="Sagawa S."/>
            <person name="Nakai M."/>
        </authorList>
    </citation>
    <scope>NUCLEOTIDE SEQUENCE [LARGE SCALE GENOMIC DNA]</scope>
    <source>
        <strain evidence="2">ENT01</strain>
    </source>
</reference>
<evidence type="ECO:0000259" key="1">
    <source>
        <dbReference type="SMART" id="SM00974"/>
    </source>
</evidence>
<feature type="domain" description="Bacteriophage T5 Orf172 DNA-binding" evidence="1">
    <location>
        <begin position="33"/>
        <end position="108"/>
    </location>
</feature>